<comment type="caution">
    <text evidence="1">The sequence shown here is derived from an EMBL/GenBank/DDBJ whole genome shotgun (WGS) entry which is preliminary data.</text>
</comment>
<gene>
    <name evidence="1" type="ORF">DSL64_16220</name>
</gene>
<keyword evidence="2" id="KW-1185">Reference proteome</keyword>
<organism evidence="1 2">
    <name type="scientific">Dyadobacter luteus</name>
    <dbReference type="NCBI Taxonomy" id="2259619"/>
    <lineage>
        <taxon>Bacteria</taxon>
        <taxon>Pseudomonadati</taxon>
        <taxon>Bacteroidota</taxon>
        <taxon>Cytophagia</taxon>
        <taxon>Cytophagales</taxon>
        <taxon>Spirosomataceae</taxon>
        <taxon>Dyadobacter</taxon>
    </lineage>
</organism>
<sequence length="124" mass="14067">MKYIYYILLVLFLAGSCKDKAPKLSVVEACGVEDPIHNLDWLKNKIDTARANKTEQFLKVTLINVDGKQIINYQLEYMACLGCYAYNCDGTSFNVFNLPEAERNAFHQNLSAKNGTRVVLWPAK</sequence>
<reference evidence="1 2" key="1">
    <citation type="submission" date="2018-07" db="EMBL/GenBank/DDBJ databases">
        <title>Dyadobacter roseus sp. nov., isolated from rose rhizosphere soil.</title>
        <authorList>
            <person name="Chen L."/>
        </authorList>
    </citation>
    <scope>NUCLEOTIDE SEQUENCE [LARGE SCALE GENOMIC DNA]</scope>
    <source>
        <strain evidence="1 2">RS19</strain>
    </source>
</reference>
<dbReference type="Proteomes" id="UP000256373">
    <property type="component" value="Unassembled WGS sequence"/>
</dbReference>
<dbReference type="EMBL" id="QNUL01000013">
    <property type="protein sequence ID" value="REA59860.1"/>
    <property type="molecule type" value="Genomic_DNA"/>
</dbReference>
<evidence type="ECO:0000313" key="1">
    <source>
        <dbReference type="EMBL" id="REA59860.1"/>
    </source>
</evidence>
<accession>A0A3D8YA43</accession>
<proteinExistence type="predicted"/>
<dbReference type="OrthoDB" id="1098690at2"/>
<protein>
    <submittedName>
        <fullName evidence="1">Uncharacterized protein</fullName>
    </submittedName>
</protein>
<name>A0A3D8YA43_9BACT</name>
<dbReference type="AlphaFoldDB" id="A0A3D8YA43"/>
<dbReference type="PROSITE" id="PS51257">
    <property type="entry name" value="PROKAR_LIPOPROTEIN"/>
    <property type="match status" value="1"/>
</dbReference>
<evidence type="ECO:0000313" key="2">
    <source>
        <dbReference type="Proteomes" id="UP000256373"/>
    </source>
</evidence>
<dbReference type="RefSeq" id="WP_115831965.1">
    <property type="nucleotide sequence ID" value="NZ_QNUL01000013.1"/>
</dbReference>